<organism evidence="1">
    <name type="scientific">Orpheovirus IHUMI-LCC2</name>
    <dbReference type="NCBI Taxonomy" id="2023057"/>
    <lineage>
        <taxon>Viruses</taxon>
        <taxon>Varidnaviria</taxon>
        <taxon>Bamfordvirae</taxon>
        <taxon>Nucleocytoviricota</taxon>
        <taxon>Megaviricetes</taxon>
        <taxon>Pimascovirales</taxon>
        <taxon>Ocovirineae</taxon>
        <taxon>Orpheoviridae</taxon>
        <taxon>Alphaorpheovirus</taxon>
        <taxon>Alphaorpheovirus massiliense</taxon>
    </lineage>
</organism>
<dbReference type="GeneID" id="35382289"/>
<dbReference type="Proteomes" id="UP000236316">
    <property type="component" value="Segment"/>
</dbReference>
<sequence length="102" mass="11992">MSKLYENSCGHASQCKGCKLWYCANDEIHHCYNCRDNLDLCGKCTGLEVDVWMYLCRLCYKDDEGTMKCIKCNRYRRITKDPKPFVHSEIQDPICLSCHRKN</sequence>
<keyword evidence="2" id="KW-1185">Reference proteome</keyword>
<reference evidence="1" key="1">
    <citation type="submission" date="2017-08" db="EMBL/GenBank/DDBJ databases">
        <authorList>
            <consortium name="Urmite Genomes"/>
        </authorList>
    </citation>
    <scope>NUCLEOTIDE SEQUENCE [LARGE SCALE GENOMIC DNA]</scope>
    <source>
        <strain evidence="1">IHUMI-LCC2</strain>
    </source>
</reference>
<proteinExistence type="predicted"/>
<evidence type="ECO:0000313" key="2">
    <source>
        <dbReference type="Proteomes" id="UP000236316"/>
    </source>
</evidence>
<evidence type="ECO:0000313" key="1">
    <source>
        <dbReference type="EMBL" id="SNW62399.1"/>
    </source>
</evidence>
<dbReference type="KEGG" id="vg:35382289"/>
<gene>
    <name evidence="1" type="ORF">ORPV_495</name>
</gene>
<accession>A0A2I2L4K7</accession>
<dbReference type="RefSeq" id="YP_009448701.1">
    <property type="nucleotide sequence ID" value="NC_036594.1"/>
</dbReference>
<name>A0A2I2L4K7_9VIRU</name>
<protein>
    <submittedName>
        <fullName evidence="1">Uncharacterized protein</fullName>
    </submittedName>
</protein>
<dbReference type="EMBL" id="LT906555">
    <property type="protein sequence ID" value="SNW62399.1"/>
    <property type="molecule type" value="Genomic_DNA"/>
</dbReference>